<protein>
    <recommendedName>
        <fullName evidence="4">RRM domain-containing protein</fullName>
    </recommendedName>
</protein>
<evidence type="ECO:0000259" key="4">
    <source>
        <dbReference type="PROSITE" id="PS50102"/>
    </source>
</evidence>
<sequence>THKPNMQLSVKKLYLGGVKDPITENDLKDYFTKFGSITDVVVMKDRDGQYRGFAFT</sequence>
<dbReference type="SUPFAM" id="SSF54928">
    <property type="entry name" value="RNA-binding domain, RBD"/>
    <property type="match status" value="1"/>
</dbReference>
<evidence type="ECO:0000256" key="1">
    <source>
        <dbReference type="ARBA" id="ARBA00022737"/>
    </source>
</evidence>
<proteinExistence type="predicted"/>
<dbReference type="AlphaFoldDB" id="A0A8S3CM74"/>
<keyword evidence="1" id="KW-0677">Repeat</keyword>
<gene>
    <name evidence="5" type="ORF">SMN809_LOCUS53310</name>
</gene>
<dbReference type="InterPro" id="IPR012677">
    <property type="entry name" value="Nucleotide-bd_a/b_plait_sf"/>
</dbReference>
<comment type="caution">
    <text evidence="5">The sequence shown here is derived from an EMBL/GenBank/DDBJ whole genome shotgun (WGS) entry which is preliminary data.</text>
</comment>
<evidence type="ECO:0000256" key="3">
    <source>
        <dbReference type="PROSITE-ProRule" id="PRU00176"/>
    </source>
</evidence>
<dbReference type="PROSITE" id="PS50102">
    <property type="entry name" value="RRM"/>
    <property type="match status" value="1"/>
</dbReference>
<accession>A0A8S3CM74</accession>
<dbReference type="Gene3D" id="3.30.70.330">
    <property type="match status" value="1"/>
</dbReference>
<dbReference type="PANTHER" id="PTHR48032">
    <property type="entry name" value="RNA-BINDING PROTEIN MUSASHI HOMOLOG RBP6"/>
    <property type="match status" value="1"/>
</dbReference>
<evidence type="ECO:0000313" key="5">
    <source>
        <dbReference type="EMBL" id="CAF4933833.1"/>
    </source>
</evidence>
<dbReference type="EMBL" id="CAJOBI010183126">
    <property type="protein sequence ID" value="CAF4933833.1"/>
    <property type="molecule type" value="Genomic_DNA"/>
</dbReference>
<evidence type="ECO:0000313" key="6">
    <source>
        <dbReference type="Proteomes" id="UP000676336"/>
    </source>
</evidence>
<name>A0A8S3CM74_9BILA</name>
<feature type="domain" description="RRM" evidence="4">
    <location>
        <begin position="11"/>
        <end position="56"/>
    </location>
</feature>
<dbReference type="Proteomes" id="UP000676336">
    <property type="component" value="Unassembled WGS sequence"/>
</dbReference>
<dbReference type="GO" id="GO:0003729">
    <property type="term" value="F:mRNA binding"/>
    <property type="evidence" value="ECO:0007669"/>
    <property type="project" value="TreeGrafter"/>
</dbReference>
<dbReference type="PANTHER" id="PTHR48032:SF6">
    <property type="entry name" value="RNA-BINDING (RRM_RBD_RNP MOTIFS) FAMILY PROTEIN"/>
    <property type="match status" value="1"/>
</dbReference>
<reference evidence="5" key="1">
    <citation type="submission" date="2021-02" db="EMBL/GenBank/DDBJ databases">
        <authorList>
            <person name="Nowell W R."/>
        </authorList>
    </citation>
    <scope>NUCLEOTIDE SEQUENCE</scope>
</reference>
<feature type="non-terminal residue" evidence="5">
    <location>
        <position position="1"/>
    </location>
</feature>
<dbReference type="InterPro" id="IPR035979">
    <property type="entry name" value="RBD_domain_sf"/>
</dbReference>
<keyword evidence="2 3" id="KW-0694">RNA-binding</keyword>
<organism evidence="5 6">
    <name type="scientific">Rotaria magnacalcarata</name>
    <dbReference type="NCBI Taxonomy" id="392030"/>
    <lineage>
        <taxon>Eukaryota</taxon>
        <taxon>Metazoa</taxon>
        <taxon>Spiralia</taxon>
        <taxon>Gnathifera</taxon>
        <taxon>Rotifera</taxon>
        <taxon>Eurotatoria</taxon>
        <taxon>Bdelloidea</taxon>
        <taxon>Philodinida</taxon>
        <taxon>Philodinidae</taxon>
        <taxon>Rotaria</taxon>
    </lineage>
</organism>
<dbReference type="Pfam" id="PF00076">
    <property type="entry name" value="RRM_1"/>
    <property type="match status" value="1"/>
</dbReference>
<evidence type="ECO:0000256" key="2">
    <source>
        <dbReference type="ARBA" id="ARBA00022884"/>
    </source>
</evidence>
<dbReference type="GO" id="GO:0006417">
    <property type="term" value="P:regulation of translation"/>
    <property type="evidence" value="ECO:0007669"/>
    <property type="project" value="TreeGrafter"/>
</dbReference>
<dbReference type="InterPro" id="IPR000504">
    <property type="entry name" value="RRM_dom"/>
</dbReference>